<feature type="domain" description="ABC transporter" evidence="4">
    <location>
        <begin position="5"/>
        <end position="197"/>
    </location>
</feature>
<dbReference type="CDD" id="cd03221">
    <property type="entry name" value="ABCF_EF-3"/>
    <property type="match status" value="2"/>
</dbReference>
<dbReference type="InterPro" id="IPR027417">
    <property type="entry name" value="P-loop_NTPase"/>
</dbReference>
<dbReference type="Pfam" id="PF00005">
    <property type="entry name" value="ABC_tran"/>
    <property type="match status" value="2"/>
</dbReference>
<dbReference type="KEGG" id="pmar:B0X71_02325"/>
<protein>
    <recommendedName>
        <fullName evidence="4">ABC transporter domain-containing protein</fullName>
    </recommendedName>
</protein>
<dbReference type="PANTHER" id="PTHR42855">
    <property type="entry name" value="ABC TRANSPORTER ATP-BINDING SUBUNIT"/>
    <property type="match status" value="1"/>
</dbReference>
<evidence type="ECO:0000256" key="1">
    <source>
        <dbReference type="ARBA" id="ARBA00022741"/>
    </source>
</evidence>
<keyword evidence="6" id="KW-1185">Reference proteome</keyword>
<proteinExistence type="predicted"/>
<evidence type="ECO:0000313" key="6">
    <source>
        <dbReference type="Proteomes" id="UP000188184"/>
    </source>
</evidence>
<dbReference type="AlphaFoldDB" id="A0A1Q2KV47"/>
<dbReference type="SUPFAM" id="SSF52540">
    <property type="entry name" value="P-loop containing nucleoside triphosphate hydrolases"/>
    <property type="match status" value="2"/>
</dbReference>
<dbReference type="GO" id="GO:0005524">
    <property type="term" value="F:ATP binding"/>
    <property type="evidence" value="ECO:0007669"/>
    <property type="project" value="UniProtKB-KW"/>
</dbReference>
<keyword evidence="2" id="KW-0067">ATP-binding</keyword>
<evidence type="ECO:0000256" key="2">
    <source>
        <dbReference type="ARBA" id="ARBA00022840"/>
    </source>
</evidence>
<keyword evidence="3" id="KW-0175">Coiled coil</keyword>
<gene>
    <name evidence="5" type="ORF">B0X71_02325</name>
</gene>
<dbReference type="Gene3D" id="3.40.50.300">
    <property type="entry name" value="P-loop containing nucleotide triphosphate hydrolases"/>
    <property type="match status" value="3"/>
</dbReference>
<accession>A0A1Q2KV47</accession>
<dbReference type="NCBIfam" id="NF000355">
    <property type="entry name" value="ribo_prot_ABC_F"/>
    <property type="match status" value="1"/>
</dbReference>
<dbReference type="InterPro" id="IPR051309">
    <property type="entry name" value="ABCF_ATPase"/>
</dbReference>
<dbReference type="PROSITE" id="PS50893">
    <property type="entry name" value="ABC_TRANSPORTER_2"/>
    <property type="match status" value="2"/>
</dbReference>
<feature type="coiled-coil region" evidence="3">
    <location>
        <begin position="239"/>
        <end position="266"/>
    </location>
</feature>
<evidence type="ECO:0000256" key="3">
    <source>
        <dbReference type="SAM" id="Coils"/>
    </source>
</evidence>
<dbReference type="InterPro" id="IPR003439">
    <property type="entry name" value="ABC_transporter-like_ATP-bd"/>
</dbReference>
<dbReference type="InterPro" id="IPR003593">
    <property type="entry name" value="AAA+_ATPase"/>
</dbReference>
<dbReference type="SMART" id="SM00382">
    <property type="entry name" value="AAA"/>
    <property type="match status" value="2"/>
</dbReference>
<reference evidence="5 6" key="1">
    <citation type="submission" date="2017-02" db="EMBL/GenBank/DDBJ databases">
        <title>The complete genomic sequence of a novel cold adapted crude oil-degrading bacterium Planococcus qaidamina Y42.</title>
        <authorList>
            <person name="Yang R."/>
        </authorList>
    </citation>
    <scope>NUCLEOTIDE SEQUENCE [LARGE SCALE GENOMIC DNA]</scope>
    <source>
        <strain evidence="5 6">Y42</strain>
    </source>
</reference>
<dbReference type="RefSeq" id="WP_077587942.1">
    <property type="nucleotide sequence ID" value="NZ_CP019640.1"/>
</dbReference>
<name>A0A1Q2KV47_9BACL</name>
<dbReference type="Proteomes" id="UP000188184">
    <property type="component" value="Chromosome"/>
</dbReference>
<evidence type="ECO:0000259" key="4">
    <source>
        <dbReference type="PROSITE" id="PS50893"/>
    </source>
</evidence>
<organism evidence="5 6">
    <name type="scientific">Planococcus lenghuensis</name>
    <dbReference type="NCBI Taxonomy" id="2213202"/>
    <lineage>
        <taxon>Bacteria</taxon>
        <taxon>Bacillati</taxon>
        <taxon>Bacillota</taxon>
        <taxon>Bacilli</taxon>
        <taxon>Bacillales</taxon>
        <taxon>Caryophanaceae</taxon>
        <taxon>Planococcus</taxon>
    </lineage>
</organism>
<dbReference type="OrthoDB" id="9760950at2"/>
<dbReference type="EMBL" id="CP019640">
    <property type="protein sequence ID" value="AQQ52071.1"/>
    <property type="molecule type" value="Genomic_DNA"/>
</dbReference>
<evidence type="ECO:0000313" key="5">
    <source>
        <dbReference type="EMBL" id="AQQ52071.1"/>
    </source>
</evidence>
<dbReference type="PANTHER" id="PTHR42855:SF2">
    <property type="entry name" value="DRUG RESISTANCE ABC TRANSPORTER,ATP-BINDING PROTEIN"/>
    <property type="match status" value="1"/>
</dbReference>
<dbReference type="GO" id="GO:0016887">
    <property type="term" value="F:ATP hydrolysis activity"/>
    <property type="evidence" value="ECO:0007669"/>
    <property type="project" value="InterPro"/>
</dbReference>
<keyword evidence="1" id="KW-0547">Nucleotide-binding</keyword>
<feature type="domain" description="ABC transporter" evidence="4">
    <location>
        <begin position="289"/>
        <end position="500"/>
    </location>
</feature>
<sequence>MTILGKLTNLQLAYDEQTILENVQAIIPKGARIAVIGRNGAGKTSLLEAIAANDSSIQWMGRLPQIMYMQQEIKGISQAGTTIASRKLKSQWHVPQNHIKLSGVEKMKLRLADAFAALAELLLLDEPTNHLDAASVGLLIEQMNAYEGTVLFVSHDRYFIDETATHVWELEARQLRIYEGNYSASRQEKEHRRLTQQRKYDRQQAKVAMVENQIAELQSWSGKAHAESTKKDGYKEYYRMKAKKKEVQIRSKRKRLEAELEEGKIEKPYKEPEIFFEIRGNEKKGKRVLELNNISKRLGDRTLFSDVSFTVQHGERIRLVGPNGSGKTTLFDMINGRTEYEGKVWKTSGMQIGFLSQDVFDLPENRTSAELFGRENFAEEGEARTLMNHLGFGKTHWQQPVQQLSMGERVKLKMMEFMLSGCDVLLLDEPTNHLDLPSREQLEKTLQSFPGTLLIATHDRYFMEKLADKLLVFEEGRLLKYEGNYRDWTTKDERKETPDLLQLETELQAVLGKLSFLNPGDEEYRKLDEQFNELMKRIRAAKTTDE</sequence>